<dbReference type="Gene3D" id="3.20.80.10">
    <property type="entry name" value="Regulatory factor, effector binding domain"/>
    <property type="match status" value="1"/>
</dbReference>
<protein>
    <submittedName>
        <fullName evidence="3">DNA-binding transcriptional regulator, MerR family</fullName>
    </submittedName>
</protein>
<evidence type="ECO:0000259" key="2">
    <source>
        <dbReference type="PROSITE" id="PS50937"/>
    </source>
</evidence>
<keyword evidence="4" id="KW-1185">Reference proteome</keyword>
<proteinExistence type="predicted"/>
<dbReference type="SMART" id="SM00422">
    <property type="entry name" value="HTH_MERR"/>
    <property type="match status" value="1"/>
</dbReference>
<dbReference type="SMART" id="SM00871">
    <property type="entry name" value="AraC_E_bind"/>
    <property type="match status" value="1"/>
</dbReference>
<dbReference type="OrthoDB" id="9773308at2"/>
<dbReference type="RefSeq" id="WP_072910398.1">
    <property type="nucleotide sequence ID" value="NZ_FRAR01000004.1"/>
</dbReference>
<dbReference type="InterPro" id="IPR010499">
    <property type="entry name" value="AraC_E-bd"/>
</dbReference>
<dbReference type="STRING" id="1121421.SAMN02745123_00188"/>
<reference evidence="4" key="1">
    <citation type="submission" date="2016-11" db="EMBL/GenBank/DDBJ databases">
        <authorList>
            <person name="Varghese N."/>
            <person name="Submissions S."/>
        </authorList>
    </citation>
    <scope>NUCLEOTIDE SEQUENCE [LARGE SCALE GENOMIC DNA]</scope>
    <source>
        <strain evidence="4">DSM 10349</strain>
    </source>
</reference>
<evidence type="ECO:0000313" key="3">
    <source>
        <dbReference type="EMBL" id="SHJ96269.1"/>
    </source>
</evidence>
<dbReference type="Gene3D" id="1.10.1660.10">
    <property type="match status" value="1"/>
</dbReference>
<dbReference type="Proteomes" id="UP000183997">
    <property type="component" value="Unassembled WGS sequence"/>
</dbReference>
<dbReference type="InterPro" id="IPR000551">
    <property type="entry name" value="MerR-type_HTH_dom"/>
</dbReference>
<dbReference type="PANTHER" id="PTHR30204:SF97">
    <property type="entry name" value="MERR FAMILY REGULATORY PROTEIN"/>
    <property type="match status" value="1"/>
</dbReference>
<dbReference type="PROSITE" id="PS00552">
    <property type="entry name" value="HTH_MERR_1"/>
    <property type="match status" value="1"/>
</dbReference>
<sequence>MFRIGEFSKLTQITIRMLRYYDEVGLLKPAEIDPGTGYRMYSVEQIPILNKIIYLRDSGFNVSEIAVALTIKDDHSLVEQLDVKYLEVEKVIQAEQKKLKKIEFAKNEIVNQKSEMHYNISIRTIPSYQVLSLRRIIPDYYAEGELYQEISTFAVQHQIEISSKVFAIYHDVEYKETNVDVELCAPVKKLEKSVGDFVYRNTAPVPIMACTMVYGAFTNIAGAYLAFAEWLQKNSQYRMSGLNRQIVHRGPFNESNPEKYLIELQIPVELI</sequence>
<dbReference type="InterPro" id="IPR009061">
    <property type="entry name" value="DNA-bd_dom_put_sf"/>
</dbReference>
<name>A0A1M6NKP5_9FIRM</name>
<feature type="domain" description="HTH merR-type" evidence="2">
    <location>
        <begin position="1"/>
        <end position="71"/>
    </location>
</feature>
<dbReference type="Pfam" id="PF13411">
    <property type="entry name" value="MerR_1"/>
    <property type="match status" value="1"/>
</dbReference>
<dbReference type="EMBL" id="FRAR01000004">
    <property type="protein sequence ID" value="SHJ96269.1"/>
    <property type="molecule type" value="Genomic_DNA"/>
</dbReference>
<dbReference type="GO" id="GO:0003677">
    <property type="term" value="F:DNA binding"/>
    <property type="evidence" value="ECO:0007669"/>
    <property type="project" value="UniProtKB-KW"/>
</dbReference>
<dbReference type="InterPro" id="IPR011256">
    <property type="entry name" value="Reg_factor_effector_dom_sf"/>
</dbReference>
<organism evidence="3 4">
    <name type="scientific">Desulforamulus aeronauticus DSM 10349</name>
    <dbReference type="NCBI Taxonomy" id="1121421"/>
    <lineage>
        <taxon>Bacteria</taxon>
        <taxon>Bacillati</taxon>
        <taxon>Bacillota</taxon>
        <taxon>Clostridia</taxon>
        <taxon>Eubacteriales</taxon>
        <taxon>Peptococcaceae</taxon>
        <taxon>Desulforamulus</taxon>
    </lineage>
</organism>
<dbReference type="GO" id="GO:0003700">
    <property type="term" value="F:DNA-binding transcription factor activity"/>
    <property type="evidence" value="ECO:0007669"/>
    <property type="project" value="InterPro"/>
</dbReference>
<keyword evidence="1 3" id="KW-0238">DNA-binding</keyword>
<evidence type="ECO:0000313" key="4">
    <source>
        <dbReference type="Proteomes" id="UP000183997"/>
    </source>
</evidence>
<gene>
    <name evidence="3" type="ORF">SAMN02745123_00188</name>
</gene>
<evidence type="ECO:0000256" key="1">
    <source>
        <dbReference type="ARBA" id="ARBA00023125"/>
    </source>
</evidence>
<dbReference type="SUPFAM" id="SSF46955">
    <property type="entry name" value="Putative DNA-binding domain"/>
    <property type="match status" value="1"/>
</dbReference>
<dbReference type="PANTHER" id="PTHR30204">
    <property type="entry name" value="REDOX-CYCLING DRUG-SENSING TRANSCRIPTIONAL ACTIVATOR SOXR"/>
    <property type="match status" value="1"/>
</dbReference>
<dbReference type="SUPFAM" id="SSF55136">
    <property type="entry name" value="Probable bacterial effector-binding domain"/>
    <property type="match status" value="1"/>
</dbReference>
<dbReference type="InterPro" id="IPR047057">
    <property type="entry name" value="MerR_fam"/>
</dbReference>
<accession>A0A1M6NKP5</accession>
<dbReference type="CDD" id="cd01107">
    <property type="entry name" value="HTH_BmrR"/>
    <property type="match status" value="1"/>
</dbReference>
<dbReference type="AlphaFoldDB" id="A0A1M6NKP5"/>
<dbReference type="PROSITE" id="PS50937">
    <property type="entry name" value="HTH_MERR_2"/>
    <property type="match status" value="1"/>
</dbReference>